<proteinExistence type="predicted"/>
<protein>
    <submittedName>
        <fullName evidence="1">Uncharacterized protein</fullName>
    </submittedName>
</protein>
<name>A0A8S5UKU9_9CAUD</name>
<accession>A0A8S5UKU9</accession>
<reference evidence="1" key="1">
    <citation type="journal article" date="2021" name="Proc. Natl. Acad. Sci. U.S.A.">
        <title>A Catalog of Tens of Thousands of Viruses from Human Metagenomes Reveals Hidden Associations with Chronic Diseases.</title>
        <authorList>
            <person name="Tisza M.J."/>
            <person name="Buck C.B."/>
        </authorList>
    </citation>
    <scope>NUCLEOTIDE SEQUENCE</scope>
    <source>
        <strain evidence="1">CtQf419</strain>
    </source>
</reference>
<dbReference type="EMBL" id="BK016102">
    <property type="protein sequence ID" value="DAF95059.1"/>
    <property type="molecule type" value="Genomic_DNA"/>
</dbReference>
<sequence>MWQIQEIAVNTFENLKGKVIYGLPVLLVNPHCLKAYCYCRSANI</sequence>
<organism evidence="1">
    <name type="scientific">Myoviridae sp. ctQf419</name>
    <dbReference type="NCBI Taxonomy" id="2825102"/>
    <lineage>
        <taxon>Viruses</taxon>
        <taxon>Duplodnaviria</taxon>
        <taxon>Heunggongvirae</taxon>
        <taxon>Uroviricota</taxon>
        <taxon>Caudoviricetes</taxon>
    </lineage>
</organism>
<evidence type="ECO:0000313" key="1">
    <source>
        <dbReference type="EMBL" id="DAF95059.1"/>
    </source>
</evidence>